<evidence type="ECO:0000313" key="5">
    <source>
        <dbReference type="Proteomes" id="UP000734854"/>
    </source>
</evidence>
<organism evidence="4 5">
    <name type="scientific">Zingiber officinale</name>
    <name type="common">Ginger</name>
    <name type="synonym">Amomum zingiber</name>
    <dbReference type="NCBI Taxonomy" id="94328"/>
    <lineage>
        <taxon>Eukaryota</taxon>
        <taxon>Viridiplantae</taxon>
        <taxon>Streptophyta</taxon>
        <taxon>Embryophyta</taxon>
        <taxon>Tracheophyta</taxon>
        <taxon>Spermatophyta</taxon>
        <taxon>Magnoliopsida</taxon>
        <taxon>Liliopsida</taxon>
        <taxon>Zingiberales</taxon>
        <taxon>Zingiberaceae</taxon>
        <taxon>Zingiber</taxon>
    </lineage>
</organism>
<keyword evidence="5" id="KW-1185">Reference proteome</keyword>
<dbReference type="PANTHER" id="PTHR10460:SF0">
    <property type="entry name" value="ABELSON INTERACTING PROTEIN, ISOFORM D"/>
    <property type="match status" value="1"/>
</dbReference>
<evidence type="ECO:0000313" key="4">
    <source>
        <dbReference type="EMBL" id="KAG6490862.1"/>
    </source>
</evidence>
<comment type="similarity">
    <text evidence="1">Belongs to the ABI family.</text>
</comment>
<evidence type="ECO:0000256" key="3">
    <source>
        <dbReference type="ARBA" id="ARBA00025223"/>
    </source>
</evidence>
<protein>
    <recommendedName>
        <fullName evidence="6">Protein ABIL1</fullName>
    </recommendedName>
</protein>
<dbReference type="AlphaFoldDB" id="A0A8J5KTB9"/>
<reference evidence="4 5" key="1">
    <citation type="submission" date="2020-08" db="EMBL/GenBank/DDBJ databases">
        <title>Plant Genome Project.</title>
        <authorList>
            <person name="Zhang R.-G."/>
        </authorList>
    </citation>
    <scope>NUCLEOTIDE SEQUENCE [LARGE SCALE GENOMIC DNA]</scope>
    <source>
        <tissue evidence="4">Rhizome</tissue>
    </source>
</reference>
<dbReference type="Proteomes" id="UP000734854">
    <property type="component" value="Unassembled WGS sequence"/>
</dbReference>
<dbReference type="Gene3D" id="6.10.140.1620">
    <property type="match status" value="1"/>
</dbReference>
<evidence type="ECO:0008006" key="6">
    <source>
        <dbReference type="Google" id="ProtNLM"/>
    </source>
</evidence>
<dbReference type="InterPro" id="IPR028457">
    <property type="entry name" value="ABI"/>
</dbReference>
<accession>A0A8J5KTB9</accession>
<comment type="caution">
    <text evidence="4">The sequence shown here is derived from an EMBL/GenBank/DDBJ whole genome shotgun (WGS) entry which is preliminary data.</text>
</comment>
<gene>
    <name evidence="4" type="ORF">ZIOFF_052186</name>
</gene>
<evidence type="ECO:0000256" key="2">
    <source>
        <dbReference type="ARBA" id="ARBA00011513"/>
    </source>
</evidence>
<name>A0A8J5KTB9_ZINOF</name>
<comment type="subunit">
    <text evidence="2">Binds SCAR.</text>
</comment>
<comment type="function">
    <text evidence="3">Involved in regulation of actin and microtubule organization. Part of a WAVE complex that activates the Arp2/3 complex.</text>
</comment>
<proteinExistence type="inferred from homology"/>
<dbReference type="PANTHER" id="PTHR10460">
    <property type="entry name" value="ABL INTERACTOR FAMILY MEMBER"/>
    <property type="match status" value="1"/>
</dbReference>
<dbReference type="EMBL" id="JACMSC010000014">
    <property type="protein sequence ID" value="KAG6490862.1"/>
    <property type="molecule type" value="Genomic_DNA"/>
</dbReference>
<evidence type="ECO:0000256" key="1">
    <source>
        <dbReference type="ARBA" id="ARBA00010020"/>
    </source>
</evidence>
<sequence length="311" mass="34552">MQPPRPEGRAMTFDEVSMERSKSFVKALQELKNLRPQLYSAAEYCERSYLNSEQKQMVLDNLKDYAVRALVNAVDHLGTVAFKLTDLFEQQMFDASTVETRISCLSQQSLTCHAYVDKEGCSQHQLSARTLRHYKHYTLPSLPDKNVKSSMQLPPKSDVNAFQAKTSVRSSRKSASKTLSWHLATEVNSTSSGISSSSPWQVYSNIGDPRTSKINPEVFHLLVPEEPTASLTLPNTNHLLAANGRATSDKASNKFGLVSSNEASKPAPVMKPLHGPGTLQIYKHRTTRGQSLLSVIFSKPKILKSRNISVS</sequence>